<reference evidence="3" key="1">
    <citation type="submission" date="2021-02" db="EMBL/GenBank/DDBJ databases">
        <authorList>
            <person name="Nowell W R."/>
        </authorList>
    </citation>
    <scope>NUCLEOTIDE SEQUENCE</scope>
</reference>
<evidence type="ECO:0000313" key="3">
    <source>
        <dbReference type="EMBL" id="CAF1412791.1"/>
    </source>
</evidence>
<dbReference type="PANTHER" id="PTHR34072">
    <property type="entry name" value="ENZYMATIC POLYPROTEIN-RELATED"/>
    <property type="match status" value="1"/>
</dbReference>
<dbReference type="EMBL" id="CAJNOK010015815">
    <property type="protein sequence ID" value="CAF1232714.1"/>
    <property type="molecule type" value="Genomic_DNA"/>
</dbReference>
<dbReference type="Gene3D" id="3.30.420.10">
    <property type="entry name" value="Ribonuclease H-like superfamily/Ribonuclease H"/>
    <property type="match status" value="1"/>
</dbReference>
<evidence type="ECO:0000313" key="4">
    <source>
        <dbReference type="EMBL" id="CAF4040955.1"/>
    </source>
</evidence>
<evidence type="ECO:0000259" key="1">
    <source>
        <dbReference type="Pfam" id="PF17919"/>
    </source>
</evidence>
<dbReference type="Pfam" id="PF17919">
    <property type="entry name" value="RT_RNaseH_2"/>
    <property type="match status" value="1"/>
</dbReference>
<evidence type="ECO:0000313" key="2">
    <source>
        <dbReference type="EMBL" id="CAF1232714.1"/>
    </source>
</evidence>
<dbReference type="AlphaFoldDB" id="A0A815M0F7"/>
<feature type="domain" description="Reverse transcriptase/retrotransposon-derived protein RNase H-like" evidence="1">
    <location>
        <begin position="3"/>
        <end position="97"/>
    </location>
</feature>
<sequence>MRWDTEEQQAFDVLKNALTTATILAQPDYTRPFKLYTDASNVGIGAILQQCQEPDNVERVICFLSRQLTSAEKNYKNYGITELECLAVVWSLTKLHCLDGVPFELITDHSASQAMFDFKGSNKRLLNWSLDVQPYREFMTIIHRPGRKHTNIDPLSRNLIECINNISVVSLSSDLKKEFISSYSFDPYFSNITDILQNPQSQQSDHNIRQKLKNFLMHDQLLYFVDPGTKNLWLYVPNRPELKSVIFHDSHDAPVAGHLGYTKTYFDQTIVLLAENVKRSLPKTASGHTLIIVFVDRLTKRVYFRPTMATVTAADTAKIFFNTIFVDHGLPDVLISDRDSKFTSNFWKSIFTWDENHHHFIDDVKRDWQK</sequence>
<dbReference type="OrthoDB" id="8000983at2759"/>
<dbReference type="EMBL" id="CAJOBC010083359">
    <property type="protein sequence ID" value="CAF4300442.1"/>
    <property type="molecule type" value="Genomic_DNA"/>
</dbReference>
<dbReference type="InterPro" id="IPR043502">
    <property type="entry name" value="DNA/RNA_pol_sf"/>
</dbReference>
<dbReference type="GO" id="GO:0003676">
    <property type="term" value="F:nucleic acid binding"/>
    <property type="evidence" value="ECO:0007669"/>
    <property type="project" value="InterPro"/>
</dbReference>
<dbReference type="SUPFAM" id="SSF53098">
    <property type="entry name" value="Ribonuclease H-like"/>
    <property type="match status" value="1"/>
</dbReference>
<protein>
    <recommendedName>
        <fullName evidence="1">Reverse transcriptase/retrotransposon-derived protein RNase H-like domain-containing protein</fullName>
    </recommendedName>
</protein>
<dbReference type="SUPFAM" id="SSF56672">
    <property type="entry name" value="DNA/RNA polymerases"/>
    <property type="match status" value="1"/>
</dbReference>
<keyword evidence="6" id="KW-1185">Reference proteome</keyword>
<dbReference type="PANTHER" id="PTHR34072:SF52">
    <property type="entry name" value="RIBONUCLEASE H"/>
    <property type="match status" value="1"/>
</dbReference>
<gene>
    <name evidence="3" type="ORF">GPM918_LOCUS33538</name>
    <name evidence="2" type="ORF">OVA965_LOCUS25454</name>
    <name evidence="5" type="ORF">SRO942_LOCUS34223</name>
    <name evidence="4" type="ORF">TMI583_LOCUS26187</name>
</gene>
<comment type="caution">
    <text evidence="3">The sequence shown here is derived from an EMBL/GenBank/DDBJ whole genome shotgun (WGS) entry which is preliminary data.</text>
</comment>
<dbReference type="InterPro" id="IPR036397">
    <property type="entry name" value="RNaseH_sf"/>
</dbReference>
<dbReference type="Gene3D" id="3.10.20.370">
    <property type="match status" value="1"/>
</dbReference>
<dbReference type="Proteomes" id="UP000682733">
    <property type="component" value="Unassembled WGS sequence"/>
</dbReference>
<name>A0A815M0F7_9BILA</name>
<dbReference type="Proteomes" id="UP000663829">
    <property type="component" value="Unassembled WGS sequence"/>
</dbReference>
<evidence type="ECO:0000313" key="6">
    <source>
        <dbReference type="Proteomes" id="UP000663829"/>
    </source>
</evidence>
<dbReference type="Proteomes" id="UP000681722">
    <property type="component" value="Unassembled WGS sequence"/>
</dbReference>
<dbReference type="InterPro" id="IPR012337">
    <property type="entry name" value="RNaseH-like_sf"/>
</dbReference>
<dbReference type="EMBL" id="CAJOBA010037366">
    <property type="protein sequence ID" value="CAF4040955.1"/>
    <property type="molecule type" value="Genomic_DNA"/>
</dbReference>
<organism evidence="3 6">
    <name type="scientific">Didymodactylos carnosus</name>
    <dbReference type="NCBI Taxonomy" id="1234261"/>
    <lineage>
        <taxon>Eukaryota</taxon>
        <taxon>Metazoa</taxon>
        <taxon>Spiralia</taxon>
        <taxon>Gnathifera</taxon>
        <taxon>Rotifera</taxon>
        <taxon>Eurotatoria</taxon>
        <taxon>Bdelloidea</taxon>
        <taxon>Philodinida</taxon>
        <taxon>Philodinidae</taxon>
        <taxon>Didymodactylos</taxon>
    </lineage>
</organism>
<dbReference type="Proteomes" id="UP000677228">
    <property type="component" value="Unassembled WGS sequence"/>
</dbReference>
<proteinExistence type="predicted"/>
<dbReference type="CDD" id="cd09274">
    <property type="entry name" value="RNase_HI_RT_Ty3"/>
    <property type="match status" value="1"/>
</dbReference>
<accession>A0A815M0F7</accession>
<evidence type="ECO:0000313" key="5">
    <source>
        <dbReference type="EMBL" id="CAF4300442.1"/>
    </source>
</evidence>
<dbReference type="EMBL" id="CAJNOQ010017934">
    <property type="protein sequence ID" value="CAF1412791.1"/>
    <property type="molecule type" value="Genomic_DNA"/>
</dbReference>
<dbReference type="GO" id="GO:0006259">
    <property type="term" value="P:DNA metabolic process"/>
    <property type="evidence" value="ECO:0007669"/>
    <property type="project" value="UniProtKB-ARBA"/>
</dbReference>
<dbReference type="FunFam" id="3.10.20.370:FF:000001">
    <property type="entry name" value="Retrovirus-related Pol polyprotein from transposon 17.6-like protein"/>
    <property type="match status" value="1"/>
</dbReference>
<dbReference type="InterPro" id="IPR041577">
    <property type="entry name" value="RT_RNaseH_2"/>
</dbReference>